<dbReference type="AlphaFoldDB" id="A0A0E0NYI1"/>
<accession>A0A0E0NYI1</accession>
<dbReference type="HOGENOM" id="CLU_613070_0_0_1"/>
<dbReference type="Gene3D" id="3.40.395.10">
    <property type="entry name" value="Adenoviral Proteinase, Chain A"/>
    <property type="match status" value="1"/>
</dbReference>
<dbReference type="SUPFAM" id="SSF54001">
    <property type="entry name" value="Cysteine proteinases"/>
    <property type="match status" value="1"/>
</dbReference>
<reference evidence="2" key="2">
    <citation type="submission" date="2015-06" db="UniProtKB">
        <authorList>
            <consortium name="EnsemblPlants"/>
        </authorList>
    </citation>
    <scope>IDENTIFICATION</scope>
</reference>
<name>A0A0E0NYI1_ORYRU</name>
<evidence type="ECO:0000313" key="3">
    <source>
        <dbReference type="Proteomes" id="UP000008022"/>
    </source>
</evidence>
<evidence type="ECO:0008006" key="4">
    <source>
        <dbReference type="Google" id="ProtNLM"/>
    </source>
</evidence>
<sequence>MEQRKYWSDQVVHVHMFIRPIVPATVQIEMDSRKVAICYYAFLVVARLDTVMKPADRQESPGEDVGSDAPDWGFFSAVVSGLQTQILLSLGNLSSQFCETQKMLITMVHDNAKFLENINNRMTNVEHNQQLQLQQVTDLTHGEQHFPRKRYIKVEYPTIIGKRVRGVNGRAVAYPYDHYEKNISTKIINVFVKHFGQTRSIKRHKHIYQAYLENPSVVPMLINYGYYDGVELGNTNQNMYKSAAVNYVNNDMIFLPIRTSIGCWYLGVLDCIRKEVCVLDSIDTTEDDLKELKFLMKGIRKCVRLVLDEKIVENPRWEDYNVPTWKIRIRFTCLAKRAGCLPSGLKMLPLKILPMKLLRFKVSHIIVVACEKCLDLALKYVECCLKHNQHFEQNEPHSNSIYLSSSSTVLAAAISAATAVQFQQQQQHSSLSSGITVQFHSSNSSSVSFQQQQSSSSSSTISSSSSTTK</sequence>
<evidence type="ECO:0000256" key="1">
    <source>
        <dbReference type="SAM" id="MobiDB-lite"/>
    </source>
</evidence>
<evidence type="ECO:0000313" key="2">
    <source>
        <dbReference type="EnsemblPlants" id="ORUFI03G27690.1"/>
    </source>
</evidence>
<feature type="region of interest" description="Disordered" evidence="1">
    <location>
        <begin position="448"/>
        <end position="469"/>
    </location>
</feature>
<keyword evidence="3" id="KW-1185">Reference proteome</keyword>
<reference evidence="3" key="1">
    <citation type="submission" date="2013-06" db="EMBL/GenBank/DDBJ databases">
        <authorList>
            <person name="Zhao Q."/>
        </authorList>
    </citation>
    <scope>NUCLEOTIDE SEQUENCE</scope>
    <source>
        <strain evidence="3">cv. W1943</strain>
    </source>
</reference>
<organism evidence="2 3">
    <name type="scientific">Oryza rufipogon</name>
    <name type="common">Brownbeard rice</name>
    <name type="synonym">Asian wild rice</name>
    <dbReference type="NCBI Taxonomy" id="4529"/>
    <lineage>
        <taxon>Eukaryota</taxon>
        <taxon>Viridiplantae</taxon>
        <taxon>Streptophyta</taxon>
        <taxon>Embryophyta</taxon>
        <taxon>Tracheophyta</taxon>
        <taxon>Spermatophyta</taxon>
        <taxon>Magnoliopsida</taxon>
        <taxon>Liliopsida</taxon>
        <taxon>Poales</taxon>
        <taxon>Poaceae</taxon>
        <taxon>BOP clade</taxon>
        <taxon>Oryzoideae</taxon>
        <taxon>Oryzeae</taxon>
        <taxon>Oryzinae</taxon>
        <taxon>Oryza</taxon>
    </lineage>
</organism>
<dbReference type="EnsemblPlants" id="ORUFI03G27690.1">
    <property type="protein sequence ID" value="ORUFI03G27690.1"/>
    <property type="gene ID" value="ORUFI03G27690"/>
</dbReference>
<dbReference type="OMA" id="FEQNEPH"/>
<dbReference type="STRING" id="4529.A0A0E0NYI1"/>
<proteinExistence type="predicted"/>
<dbReference type="Proteomes" id="UP000008022">
    <property type="component" value="Unassembled WGS sequence"/>
</dbReference>
<dbReference type="Gramene" id="ORUFI03G27690.1">
    <property type="protein sequence ID" value="ORUFI03G27690.1"/>
    <property type="gene ID" value="ORUFI03G27690"/>
</dbReference>
<protein>
    <recommendedName>
        <fullName evidence="4">Ubiquitin-like protease family profile domain-containing protein</fullName>
    </recommendedName>
</protein>
<dbReference type="InterPro" id="IPR038765">
    <property type="entry name" value="Papain-like_cys_pep_sf"/>
</dbReference>